<organism evidence="9 10">
    <name type="scientific">Micromonospora saelicesensis</name>
    <dbReference type="NCBI Taxonomy" id="285676"/>
    <lineage>
        <taxon>Bacteria</taxon>
        <taxon>Bacillati</taxon>
        <taxon>Actinomycetota</taxon>
        <taxon>Actinomycetes</taxon>
        <taxon>Micromonosporales</taxon>
        <taxon>Micromonosporaceae</taxon>
        <taxon>Micromonospora</taxon>
    </lineage>
</organism>
<feature type="active site" description="Charge relay system" evidence="4 5">
    <location>
        <position position="204"/>
    </location>
</feature>
<dbReference type="RefSeq" id="WP_091399207.1">
    <property type="nucleotide sequence ID" value="NZ_FMCR01000002.1"/>
</dbReference>
<keyword evidence="6" id="KW-0732">Signal</keyword>
<dbReference type="Pfam" id="PF07675">
    <property type="entry name" value="Cleaved_Adhesin"/>
    <property type="match status" value="1"/>
</dbReference>
<protein>
    <submittedName>
        <fullName evidence="9">Serine protease, subtilisin family</fullName>
    </submittedName>
</protein>
<proteinExistence type="inferred from homology"/>
<dbReference type="Gene3D" id="3.40.50.200">
    <property type="entry name" value="Peptidase S8/S53 domain"/>
    <property type="match status" value="1"/>
</dbReference>
<keyword evidence="2 5" id="KW-0378">Hydrolase</keyword>
<dbReference type="InterPro" id="IPR006652">
    <property type="entry name" value="Kelch_1"/>
</dbReference>
<feature type="domain" description="Peptidase S8/S53" evidence="7">
    <location>
        <begin position="195"/>
        <end position="479"/>
    </location>
</feature>
<dbReference type="Pfam" id="PF01344">
    <property type="entry name" value="Kelch_1"/>
    <property type="match status" value="2"/>
</dbReference>
<dbReference type="InterPro" id="IPR008969">
    <property type="entry name" value="CarboxyPept-like_regulatory"/>
</dbReference>
<reference evidence="9 10" key="1">
    <citation type="submission" date="2016-06" db="EMBL/GenBank/DDBJ databases">
        <authorList>
            <person name="Kjaerup R.B."/>
            <person name="Dalgaard T.S."/>
            <person name="Juul-Madsen H.R."/>
        </authorList>
    </citation>
    <scope>NUCLEOTIDE SEQUENCE [LARGE SCALE GENOMIC DNA]</scope>
    <source>
        <strain evidence="9 10">DSM 44871</strain>
    </source>
</reference>
<gene>
    <name evidence="9" type="ORF">GA0070561_2556</name>
</gene>
<comment type="similarity">
    <text evidence="5">Belongs to the peptidase S8 family.</text>
</comment>
<evidence type="ECO:0000256" key="2">
    <source>
        <dbReference type="ARBA" id="ARBA00022801"/>
    </source>
</evidence>
<dbReference type="Gene3D" id="2.60.120.200">
    <property type="match status" value="1"/>
</dbReference>
<dbReference type="Proteomes" id="UP000198864">
    <property type="component" value="Unassembled WGS sequence"/>
</dbReference>
<dbReference type="SUPFAM" id="SSF49899">
    <property type="entry name" value="Concanavalin A-like lectins/glucanases"/>
    <property type="match status" value="1"/>
</dbReference>
<dbReference type="STRING" id="285676.GA0070561_2556"/>
<dbReference type="Pfam" id="PF00082">
    <property type="entry name" value="Peptidase_S8"/>
    <property type="match status" value="1"/>
</dbReference>
<dbReference type="InterPro" id="IPR013320">
    <property type="entry name" value="ConA-like_dom_sf"/>
</dbReference>
<dbReference type="Gene3D" id="2.120.10.80">
    <property type="entry name" value="Kelch-type beta propeller"/>
    <property type="match status" value="1"/>
</dbReference>
<accession>A0A1C4WCD7</accession>
<evidence type="ECO:0000256" key="6">
    <source>
        <dbReference type="SAM" id="SignalP"/>
    </source>
</evidence>
<feature type="active site" description="Charge relay system" evidence="4 5">
    <location>
        <position position="253"/>
    </location>
</feature>
<dbReference type="PANTHER" id="PTHR45632">
    <property type="entry name" value="LD33804P"/>
    <property type="match status" value="1"/>
</dbReference>
<evidence type="ECO:0000256" key="5">
    <source>
        <dbReference type="PROSITE-ProRule" id="PRU01240"/>
    </source>
</evidence>
<dbReference type="GO" id="GO:0004252">
    <property type="term" value="F:serine-type endopeptidase activity"/>
    <property type="evidence" value="ECO:0007669"/>
    <property type="project" value="UniProtKB-UniRule"/>
</dbReference>
<feature type="signal peptide" evidence="6">
    <location>
        <begin position="1"/>
        <end position="37"/>
    </location>
</feature>
<dbReference type="EMBL" id="FMCR01000002">
    <property type="protein sequence ID" value="SCE93581.1"/>
    <property type="molecule type" value="Genomic_DNA"/>
</dbReference>
<dbReference type="Pfam" id="PF13620">
    <property type="entry name" value="CarboxypepD_reg"/>
    <property type="match status" value="1"/>
</dbReference>
<evidence type="ECO:0000313" key="10">
    <source>
        <dbReference type="Proteomes" id="UP000198864"/>
    </source>
</evidence>
<dbReference type="InterPro" id="IPR015915">
    <property type="entry name" value="Kelch-typ_b-propeller"/>
</dbReference>
<keyword evidence="3 5" id="KW-0720">Serine protease</keyword>
<dbReference type="InterPro" id="IPR000209">
    <property type="entry name" value="Peptidase_S8/S53_dom"/>
</dbReference>
<evidence type="ECO:0000256" key="1">
    <source>
        <dbReference type="ARBA" id="ARBA00022670"/>
    </source>
</evidence>
<evidence type="ECO:0000259" key="7">
    <source>
        <dbReference type="Pfam" id="PF00082"/>
    </source>
</evidence>
<evidence type="ECO:0000256" key="3">
    <source>
        <dbReference type="ARBA" id="ARBA00022825"/>
    </source>
</evidence>
<dbReference type="Pfam" id="PF24681">
    <property type="entry name" value="Kelch_KLHDC2_KLHL20_DRC7"/>
    <property type="match status" value="1"/>
</dbReference>
<dbReference type="SMART" id="SM00612">
    <property type="entry name" value="Kelch"/>
    <property type="match status" value="5"/>
</dbReference>
<feature type="chain" id="PRO_5008706761" evidence="6">
    <location>
        <begin position="38"/>
        <end position="1474"/>
    </location>
</feature>
<dbReference type="SUPFAM" id="SSF117281">
    <property type="entry name" value="Kelch motif"/>
    <property type="match status" value="1"/>
</dbReference>
<sequence>MFRRPQWRRAARSLVSAGAATILAATCLATISSGAQAAPGGAMGAGAQTGDKIRPELAKQLQAKSEGDFWIRFKDRADLSKASAIKDWSKRGTAVADALRKTAAASQGKIRADLDSSGTKYQTFWATNAIKVNSGSLAMAQKFAGHSEVEGLYAPVAYKVPETTKGTDEKTVNALEWGIANINADDVWSQYGVKGEGITVANIDTGVQFNHPALVNSYRGNNGDGTFDHNYNWFNAANATGACATAPCDDDGHGTHTMGTMAGSDGANQIGVAPGVKWIAANGCCPSDAALVESGQWMLEPLDLNGQNADASKRPNIINNSWGTRDPSNEPFMEDVTNAWAASGIFGTWSNGNSGPACQTSGSPGSLVSNYSTGAYDSNNNVAGFSSRGAGQNGEIKPNISAPGVNVRSSIPGSAYGSISGTSMAAPHLAGAIALLYSAAPSLVGDVNATRALLNGAAIDKADDQCGGTAADNNVYGEGRLDALALLNAAPTGDIGTLAGTVTDATSGAPIAGATLTLTGASERELTTGADGKFSTQLPAGDYQVAVAAFGYASTTRTATVAKGATTTLNVALTAVPSVNVTGAVTDGSGHGWPLYAKVTVTGVSGVYDYTTPSNGRYSIKLPAGQTYTLKYEPQYPGYQTVTKEVVVGSGNATANVAVPVDSTVCTTAPGYTTGSDGEYETFDATTTPAGWTVVDNAGSGQVWKFTDDGDRGNLTGGTGNFAMIDSDNYGAGTSQDTSLVSPVVDLTSVTAPVIRFNQDFNQLNDDTADVDLSIDGGATWTNVLRQETDVRGPKLTEIPIPQAAGKAQVQVRFHYYDASYEWWWEVDNVLIGSQVTCVPVDGGLVVGNVRDKNDDSYVNGATVTSKDRPAEKAVTVATPDDPGLADGFYWIYSSLTGEHPFTATAGNYVSQTKPVDVEADWATTANFQLAAGRLAVTPTQLSATLQMPNGKTSKSFTVTNTGGAPVEVKFGERDNGFELLRADGSTVTRQQVLGSSGAPEQRLTVPTSFAAKASGKEAKAAAAAAGPQAAPWTDIANYPSTIMDNRVVNLDGKVYSLGGGDGEASTAKNYAYDPAAQTWTAIADLPGARNAVTAGVVNGKIIVTGGWADAGPDSATWSYDPGANTWTELADNPAPRAAAGQAVVDGKLYAVGGCTTAACLPMSNSVVRYDPTGDKWETMANYPKSVAFASCGGIDGVLYCTGGNDGSAAQKSSYAFDPGANTWTAVADAPADNWASSYAVASGKLLVVGGSQGGAISNAGFAFDPAAGSWSNLPNSNTARYRGGAACGFYKIGGSSGSFNAAPDSEVLPGFEGCSESAADVSWMTIDKSAVTLAPGAKVTVTVGLTANVDQPGTYSGGVAISENTPYSVAPVAVTMTANPPKTWGKLMGTVTGTSCQGATSPLTGAVVQVDSWAASYTFATDAEGKYAYWVDRRNNPLTMIVAKDGWKPQTRQTRIDTATPTVENFGLAPIKC</sequence>
<dbReference type="SUPFAM" id="SSF49464">
    <property type="entry name" value="Carboxypeptidase regulatory domain-like"/>
    <property type="match status" value="4"/>
</dbReference>
<dbReference type="InterPro" id="IPR015500">
    <property type="entry name" value="Peptidase_S8_subtilisin-rel"/>
</dbReference>
<dbReference type="GO" id="GO:0006508">
    <property type="term" value="P:proteolysis"/>
    <property type="evidence" value="ECO:0007669"/>
    <property type="project" value="UniProtKB-KW"/>
</dbReference>
<evidence type="ECO:0000259" key="8">
    <source>
        <dbReference type="Pfam" id="PF07675"/>
    </source>
</evidence>
<dbReference type="PRINTS" id="PR00723">
    <property type="entry name" value="SUBTILISIN"/>
</dbReference>
<dbReference type="InterPro" id="IPR011628">
    <property type="entry name" value="Cleaved_adhesin"/>
</dbReference>
<keyword evidence="1 5" id="KW-0645">Protease</keyword>
<evidence type="ECO:0000313" key="9">
    <source>
        <dbReference type="EMBL" id="SCE93581.1"/>
    </source>
</evidence>
<dbReference type="SUPFAM" id="SSF52743">
    <property type="entry name" value="Subtilisin-like"/>
    <property type="match status" value="1"/>
</dbReference>
<dbReference type="PROSITE" id="PS51892">
    <property type="entry name" value="SUBTILASE"/>
    <property type="match status" value="1"/>
</dbReference>
<evidence type="ECO:0000256" key="4">
    <source>
        <dbReference type="PIRSR" id="PIRSR615500-1"/>
    </source>
</evidence>
<feature type="domain" description="Cleaved adhesin" evidence="8">
    <location>
        <begin position="680"/>
        <end position="789"/>
    </location>
</feature>
<name>A0A1C4WCD7_9ACTN</name>
<dbReference type="InterPro" id="IPR036852">
    <property type="entry name" value="Peptidase_S8/S53_dom_sf"/>
</dbReference>
<feature type="active site" description="Charge relay system" evidence="4 5">
    <location>
        <position position="423"/>
    </location>
</feature>
<dbReference type="Gene3D" id="2.60.40.1120">
    <property type="entry name" value="Carboxypeptidase-like, regulatory domain"/>
    <property type="match status" value="4"/>
</dbReference>